<comment type="subcellular location">
    <subcellularLocation>
        <location evidence="1">Endomembrane system</location>
        <topology evidence="1">Multi-pass membrane protein</topology>
    </subcellularLocation>
</comment>
<evidence type="ECO:0000256" key="3">
    <source>
        <dbReference type="ARBA" id="ARBA00022989"/>
    </source>
</evidence>
<evidence type="ECO:0000313" key="8">
    <source>
        <dbReference type="Proteomes" id="UP001501183"/>
    </source>
</evidence>
<keyword evidence="3 5" id="KW-1133">Transmembrane helix</keyword>
<feature type="domain" description="DUF202" evidence="6">
    <location>
        <begin position="18"/>
        <end position="83"/>
    </location>
</feature>
<evidence type="ECO:0000256" key="4">
    <source>
        <dbReference type="ARBA" id="ARBA00023136"/>
    </source>
</evidence>
<gene>
    <name evidence="7" type="ORF">GCM10023094_29050</name>
</gene>
<comment type="caution">
    <text evidence="7">The sequence shown here is derived from an EMBL/GenBank/DDBJ whole genome shotgun (WGS) entry which is preliminary data.</text>
</comment>
<keyword evidence="4 5" id="KW-0472">Membrane</keyword>
<evidence type="ECO:0000313" key="7">
    <source>
        <dbReference type="EMBL" id="GAA4481251.1"/>
    </source>
</evidence>
<proteinExistence type="predicted"/>
<evidence type="ECO:0000256" key="2">
    <source>
        <dbReference type="ARBA" id="ARBA00022692"/>
    </source>
</evidence>
<evidence type="ECO:0000256" key="5">
    <source>
        <dbReference type="SAM" id="Phobius"/>
    </source>
</evidence>
<evidence type="ECO:0000259" key="6">
    <source>
        <dbReference type="Pfam" id="PF02656"/>
    </source>
</evidence>
<feature type="transmembrane region" description="Helical" evidence="5">
    <location>
        <begin position="27"/>
        <end position="47"/>
    </location>
</feature>
<organism evidence="7 8">
    <name type="scientific">Rhodococcus olei</name>
    <dbReference type="NCBI Taxonomy" id="2161675"/>
    <lineage>
        <taxon>Bacteria</taxon>
        <taxon>Bacillati</taxon>
        <taxon>Actinomycetota</taxon>
        <taxon>Actinomycetes</taxon>
        <taxon>Mycobacteriales</taxon>
        <taxon>Nocardiaceae</taxon>
        <taxon>Rhodococcus</taxon>
    </lineage>
</organism>
<keyword evidence="8" id="KW-1185">Reference proteome</keyword>
<reference evidence="8" key="1">
    <citation type="journal article" date="2019" name="Int. J. Syst. Evol. Microbiol.">
        <title>The Global Catalogue of Microorganisms (GCM) 10K type strain sequencing project: providing services to taxonomists for standard genome sequencing and annotation.</title>
        <authorList>
            <consortium name="The Broad Institute Genomics Platform"/>
            <consortium name="The Broad Institute Genome Sequencing Center for Infectious Disease"/>
            <person name="Wu L."/>
            <person name="Ma J."/>
        </authorList>
    </citation>
    <scope>NUCLEOTIDE SEQUENCE [LARGE SCALE GENOMIC DNA]</scope>
    <source>
        <strain evidence="8">JCM 32206</strain>
    </source>
</reference>
<dbReference type="Proteomes" id="UP001501183">
    <property type="component" value="Unassembled WGS sequence"/>
</dbReference>
<dbReference type="EMBL" id="BAABFB010000048">
    <property type="protein sequence ID" value="GAA4481251.1"/>
    <property type="molecule type" value="Genomic_DNA"/>
</dbReference>
<protein>
    <recommendedName>
        <fullName evidence="6">DUF202 domain-containing protein</fullName>
    </recommendedName>
</protein>
<name>A0ABP8P343_9NOCA</name>
<keyword evidence="2 5" id="KW-0812">Transmembrane</keyword>
<evidence type="ECO:0000256" key="1">
    <source>
        <dbReference type="ARBA" id="ARBA00004127"/>
    </source>
</evidence>
<sequence>MHTLQPTWQSPGEASPQRFAVANERTFLAGVCGAVGVQAVAVAVTGFVDIGAGAAETTLGAAVATLGVALPLIAYRRWARTERDPRRGRVPR</sequence>
<feature type="transmembrane region" description="Helical" evidence="5">
    <location>
        <begin position="59"/>
        <end position="79"/>
    </location>
</feature>
<accession>A0ABP8P343</accession>
<dbReference type="RefSeq" id="WP_345346054.1">
    <property type="nucleotide sequence ID" value="NZ_BAABFB010000048.1"/>
</dbReference>
<dbReference type="Pfam" id="PF02656">
    <property type="entry name" value="DUF202"/>
    <property type="match status" value="1"/>
</dbReference>
<dbReference type="InterPro" id="IPR003807">
    <property type="entry name" value="DUF202"/>
</dbReference>